<accession>A0A2U9ICA9</accession>
<evidence type="ECO:0000313" key="1">
    <source>
        <dbReference type="EMBL" id="AWR93649.1"/>
    </source>
</evidence>
<dbReference type="Pfam" id="PF06348">
    <property type="entry name" value="DUF1059"/>
    <property type="match status" value="1"/>
</dbReference>
<protein>
    <submittedName>
        <fullName evidence="1">Small metal-binding protein</fullName>
    </submittedName>
</protein>
<organism evidence="1 2">
    <name type="scientific">Acidianus brierleyi</name>
    <dbReference type="NCBI Taxonomy" id="41673"/>
    <lineage>
        <taxon>Archaea</taxon>
        <taxon>Thermoproteota</taxon>
        <taxon>Thermoprotei</taxon>
        <taxon>Sulfolobales</taxon>
        <taxon>Sulfolobaceae</taxon>
        <taxon>Acidianus</taxon>
    </lineage>
</organism>
<proteinExistence type="predicted"/>
<dbReference type="Proteomes" id="UP000248044">
    <property type="component" value="Chromosome"/>
</dbReference>
<name>A0A2U9ICA9_9CREN</name>
<dbReference type="AlphaFoldDB" id="A0A2U9ICA9"/>
<keyword evidence="2" id="KW-1185">Reference proteome</keyword>
<dbReference type="RefSeq" id="WP_110269533.1">
    <property type="nucleotide sequence ID" value="NZ_CP029289.2"/>
</dbReference>
<dbReference type="GeneID" id="36830988"/>
<reference evidence="1 2" key="1">
    <citation type="submission" date="2018-05" db="EMBL/GenBank/DDBJ databases">
        <title>Complete Genome Sequences of Extremely Thermoacidophilic, Metal-Mobilizing Type-Strain Members of the Archaeal Family Sulfolobaceae: Acidianus brierleyi DSM-1651T, Acidianus sulfidivorans DSM-18786T, Metallosphaera hakonensis DSM-7519T, and Metallosphaera prunae DSM-10039T.</title>
        <authorList>
            <person name="Counts J.A."/>
            <person name="Kelly R.M."/>
        </authorList>
    </citation>
    <scope>NUCLEOTIDE SEQUENCE [LARGE SCALE GENOMIC DNA]</scope>
    <source>
        <strain evidence="1 2">DSM 1651</strain>
    </source>
</reference>
<gene>
    <name evidence="1" type="ORF">DFR85_02490</name>
</gene>
<evidence type="ECO:0000313" key="2">
    <source>
        <dbReference type="Proteomes" id="UP000248044"/>
    </source>
</evidence>
<sequence length="64" mass="7387">MLFKKKKYYFNCEDIGMNCGYSIKGASSEEEVLNILKIHAKYSHNINEISNDLLGKIKSNIKKM</sequence>
<dbReference type="OrthoDB" id="9023at2157"/>
<dbReference type="KEGG" id="abri:DFR85_02490"/>
<dbReference type="EMBL" id="CP029289">
    <property type="protein sequence ID" value="AWR93649.1"/>
    <property type="molecule type" value="Genomic_DNA"/>
</dbReference>
<dbReference type="InterPro" id="IPR009409">
    <property type="entry name" value="DUF1059"/>
</dbReference>